<evidence type="ECO:0000256" key="2">
    <source>
        <dbReference type="PIRSR" id="PIRSR640198-2"/>
    </source>
</evidence>
<dbReference type="InterPro" id="IPR003812">
    <property type="entry name" value="Fido"/>
</dbReference>
<evidence type="ECO:0000259" key="4">
    <source>
        <dbReference type="PROSITE" id="PS51459"/>
    </source>
</evidence>
<keyword evidence="2" id="KW-0547">Nucleotide-binding</keyword>
<dbReference type="STRING" id="1121429.SAMN02745133_02551"/>
<dbReference type="GO" id="GO:0005524">
    <property type="term" value="F:ATP binding"/>
    <property type="evidence" value="ECO:0007669"/>
    <property type="project" value="UniProtKB-KW"/>
</dbReference>
<proteinExistence type="predicted"/>
<dbReference type="PANTHER" id="PTHR13504">
    <property type="entry name" value="FIDO DOMAIN-CONTAINING PROTEIN DDB_G0283145"/>
    <property type="match status" value="1"/>
</dbReference>
<evidence type="ECO:0000313" key="6">
    <source>
        <dbReference type="Proteomes" id="UP000184148"/>
    </source>
</evidence>
<dbReference type="RefSeq" id="WP_073239766.1">
    <property type="nucleotide sequence ID" value="NZ_FQUY01000022.1"/>
</dbReference>
<dbReference type="OrthoDB" id="9813719at2"/>
<dbReference type="InterPro" id="IPR036597">
    <property type="entry name" value="Fido-like_dom_sf"/>
</dbReference>
<protein>
    <submittedName>
        <fullName evidence="5">Fic/DOC family protein</fullName>
    </submittedName>
</protein>
<dbReference type="PROSITE" id="PS51459">
    <property type="entry name" value="FIDO"/>
    <property type="match status" value="1"/>
</dbReference>
<feature type="active site" evidence="1">
    <location>
        <position position="177"/>
    </location>
</feature>
<dbReference type="Proteomes" id="UP000184148">
    <property type="component" value="Unassembled WGS sequence"/>
</dbReference>
<evidence type="ECO:0000256" key="3">
    <source>
        <dbReference type="PIRSR" id="PIRSR640198-3"/>
    </source>
</evidence>
<sequence>MDQYNRVVELWQSYKIASAADLDKYLDSFRILFAFHSGKIENEEITYHDTREIFENGRVVDYTGSPRALFEQQNQKLCYEFLKEKIVKKEPLSIELVKEIHKVLTSGTYDERRYIENEERPGEFKKHDYVTGVHEVGAAAEDVENDLTELIAEINEYERKDVLKAAAYFHARFEYIHPFADGNGRVGRTLMNYYLMTHNHPPLIVYNEDKRMYYECLQKYDEAEDLNPLYEFLKYETEKTWEKALAFANGVKQERKGLSDFTQGM</sequence>
<name>A0A1M5BDD1_9FIRM</name>
<dbReference type="Gene3D" id="1.10.3290.10">
    <property type="entry name" value="Fido-like domain"/>
    <property type="match status" value="1"/>
</dbReference>
<feature type="domain" description="Fido" evidence="4">
    <location>
        <begin position="92"/>
        <end position="235"/>
    </location>
</feature>
<dbReference type="Pfam" id="PF02661">
    <property type="entry name" value="Fic"/>
    <property type="match status" value="1"/>
</dbReference>
<feature type="binding site" evidence="2">
    <location>
        <begin position="181"/>
        <end position="188"/>
    </location>
    <ligand>
        <name>ATP</name>
        <dbReference type="ChEBI" id="CHEBI:30616"/>
    </ligand>
</feature>
<organism evidence="5 6">
    <name type="scientific">Desulforamulus putei DSM 12395</name>
    <dbReference type="NCBI Taxonomy" id="1121429"/>
    <lineage>
        <taxon>Bacteria</taxon>
        <taxon>Bacillati</taxon>
        <taxon>Bacillota</taxon>
        <taxon>Clostridia</taxon>
        <taxon>Eubacteriales</taxon>
        <taxon>Peptococcaceae</taxon>
        <taxon>Desulforamulus</taxon>
    </lineage>
</organism>
<keyword evidence="6" id="KW-1185">Reference proteome</keyword>
<dbReference type="InterPro" id="IPR040198">
    <property type="entry name" value="Fido_containing"/>
</dbReference>
<dbReference type="AlphaFoldDB" id="A0A1M5BDD1"/>
<evidence type="ECO:0000256" key="1">
    <source>
        <dbReference type="PIRSR" id="PIRSR640198-1"/>
    </source>
</evidence>
<keyword evidence="2" id="KW-0067">ATP-binding</keyword>
<accession>A0A1M5BDD1</accession>
<feature type="binding site" evidence="2">
    <location>
        <begin position="213"/>
        <end position="214"/>
    </location>
    <ligand>
        <name>ATP</name>
        <dbReference type="ChEBI" id="CHEBI:30616"/>
    </ligand>
</feature>
<dbReference type="PANTHER" id="PTHR13504:SF38">
    <property type="entry name" value="FIDO DOMAIN-CONTAINING PROTEIN"/>
    <property type="match status" value="1"/>
</dbReference>
<gene>
    <name evidence="5" type="ORF">SAMN02745133_02551</name>
</gene>
<reference evidence="6" key="1">
    <citation type="submission" date="2016-11" db="EMBL/GenBank/DDBJ databases">
        <authorList>
            <person name="Varghese N."/>
            <person name="Submissions S."/>
        </authorList>
    </citation>
    <scope>NUCLEOTIDE SEQUENCE [LARGE SCALE GENOMIC DNA]</scope>
    <source>
        <strain evidence="6">DSM 12395</strain>
    </source>
</reference>
<feature type="site" description="Important for autoinhibition of adenylyltransferase activity" evidence="3">
    <location>
        <position position="41"/>
    </location>
</feature>
<dbReference type="EMBL" id="FQUY01000022">
    <property type="protein sequence ID" value="SHF40435.1"/>
    <property type="molecule type" value="Genomic_DNA"/>
</dbReference>
<evidence type="ECO:0000313" key="5">
    <source>
        <dbReference type="EMBL" id="SHF40435.1"/>
    </source>
</evidence>
<dbReference type="SUPFAM" id="SSF140931">
    <property type="entry name" value="Fic-like"/>
    <property type="match status" value="1"/>
</dbReference>